<feature type="compositionally biased region" description="Low complexity" evidence="1">
    <location>
        <begin position="248"/>
        <end position="268"/>
    </location>
</feature>
<feature type="region of interest" description="Disordered" evidence="1">
    <location>
        <begin position="35"/>
        <end position="72"/>
    </location>
</feature>
<feature type="domain" description="DUF6318" evidence="2">
    <location>
        <begin position="86"/>
        <end position="240"/>
    </location>
</feature>
<comment type="caution">
    <text evidence="3">The sequence shown here is derived from an EMBL/GenBank/DDBJ whole genome shotgun (WGS) entry which is preliminary data.</text>
</comment>
<dbReference type="AlphaFoldDB" id="A0A930Q3Q1"/>
<name>A0A930Q3Q1_9MICC</name>
<feature type="compositionally biased region" description="Low complexity" evidence="1">
    <location>
        <begin position="39"/>
        <end position="72"/>
    </location>
</feature>
<feature type="region of interest" description="Disordered" evidence="1">
    <location>
        <begin position="238"/>
        <end position="276"/>
    </location>
</feature>
<dbReference type="InterPro" id="IPR046281">
    <property type="entry name" value="DUF6318"/>
</dbReference>
<proteinExistence type="predicted"/>
<dbReference type="InterPro" id="IPR006311">
    <property type="entry name" value="TAT_signal"/>
</dbReference>
<dbReference type="PROSITE" id="PS51318">
    <property type="entry name" value="TAT"/>
    <property type="match status" value="1"/>
</dbReference>
<organism evidence="3 4">
    <name type="scientific">Rothia mucilaginosa</name>
    <dbReference type="NCBI Taxonomy" id="43675"/>
    <lineage>
        <taxon>Bacteria</taxon>
        <taxon>Bacillati</taxon>
        <taxon>Actinomycetota</taxon>
        <taxon>Actinomycetes</taxon>
        <taxon>Micrococcales</taxon>
        <taxon>Micrococcaceae</taxon>
        <taxon>Rothia</taxon>
    </lineage>
</organism>
<dbReference type="EMBL" id="JABZXS010000022">
    <property type="protein sequence ID" value="MBF1673132.1"/>
    <property type="molecule type" value="Genomic_DNA"/>
</dbReference>
<reference evidence="3" key="1">
    <citation type="submission" date="2020-04" db="EMBL/GenBank/DDBJ databases">
        <title>Deep metagenomics examines the oral microbiome during advanced dental caries in children, revealing novel taxa and co-occurrences with host molecules.</title>
        <authorList>
            <person name="Baker J.L."/>
            <person name="Morton J.T."/>
            <person name="Dinis M."/>
            <person name="Alvarez R."/>
            <person name="Tran N.C."/>
            <person name="Knight R."/>
            <person name="Edlund A."/>
        </authorList>
    </citation>
    <scope>NUCLEOTIDE SEQUENCE</scope>
    <source>
        <strain evidence="3">JCVI_47_bin.3</strain>
    </source>
</reference>
<protein>
    <submittedName>
        <fullName evidence="3">Imidazole glycerol phosphate synthase</fullName>
    </submittedName>
</protein>
<dbReference type="Proteomes" id="UP000785653">
    <property type="component" value="Unassembled WGS sequence"/>
</dbReference>
<evidence type="ECO:0000313" key="4">
    <source>
        <dbReference type="Proteomes" id="UP000785653"/>
    </source>
</evidence>
<evidence type="ECO:0000256" key="1">
    <source>
        <dbReference type="SAM" id="MobiDB-lite"/>
    </source>
</evidence>
<accession>A0A930Q3Q1</accession>
<evidence type="ECO:0000313" key="3">
    <source>
        <dbReference type="EMBL" id="MBF1673132.1"/>
    </source>
</evidence>
<sequence>MTGPSSAPVTRRTALFITGATATVALSACAPKVRPLADSSASGSSSSSPSAASSSSASASSKASASASSGKSYKGPLKFDNYEKNGTYVPATETEKAKNVPKPLPPSNMHDPSVDGIYSFLGYWISSINYLLLTGDSEPLSKSDQDYVEIFQRFSTMYQDKSGWMYGSDAPMGISLSTDTPTQKSSGSNPRYRWDGRLILDQNLKIYLKGRGSNTAFTAESHDIYIDMTYRSGGWTVITKDTSDDDSGSSGSSGSSPSPSSKSPKSGSGKSGGLNV</sequence>
<dbReference type="Pfam" id="PF19843">
    <property type="entry name" value="DUF6318"/>
    <property type="match status" value="1"/>
</dbReference>
<evidence type="ECO:0000259" key="2">
    <source>
        <dbReference type="Pfam" id="PF19843"/>
    </source>
</evidence>
<gene>
    <name evidence="3" type="ORF">HXO65_02860</name>
</gene>